<accession>A0A179D395</accession>
<dbReference type="Pfam" id="PF25954">
    <property type="entry name" value="Beta-barrel_RND_2"/>
    <property type="match status" value="1"/>
</dbReference>
<evidence type="ECO:0000256" key="2">
    <source>
        <dbReference type="ARBA" id="ARBA00022448"/>
    </source>
</evidence>
<dbReference type="Gene3D" id="2.40.30.170">
    <property type="match status" value="1"/>
</dbReference>
<dbReference type="EMBL" id="LWLG01000010">
    <property type="protein sequence ID" value="OAQ20516.1"/>
    <property type="molecule type" value="Genomic_DNA"/>
</dbReference>
<keyword evidence="8" id="KW-1185">Reference proteome</keyword>
<comment type="caution">
    <text evidence="7">The sequence shown here is derived from an EMBL/GenBank/DDBJ whole genome shotgun (WGS) entry which is preliminary data.</text>
</comment>
<dbReference type="STRING" id="999894.TDIS_1425"/>
<feature type="domain" description="CzcB-like C-terminal circularly permuted SH3-like" evidence="6">
    <location>
        <begin position="341"/>
        <end position="400"/>
    </location>
</feature>
<dbReference type="GO" id="GO:0022857">
    <property type="term" value="F:transmembrane transporter activity"/>
    <property type="evidence" value="ECO:0007669"/>
    <property type="project" value="InterPro"/>
</dbReference>
<gene>
    <name evidence="7" type="ORF">TDIS_1425</name>
</gene>
<dbReference type="InterPro" id="IPR051909">
    <property type="entry name" value="MFP_Cation_Efflux"/>
</dbReference>
<dbReference type="Gene3D" id="2.40.420.20">
    <property type="match status" value="1"/>
</dbReference>
<name>A0A179D395_9BACT</name>
<feature type="domain" description="CusB-like beta-barrel" evidence="5">
    <location>
        <begin position="260"/>
        <end position="332"/>
    </location>
</feature>
<keyword evidence="2" id="KW-0813">Transport</keyword>
<dbReference type="GO" id="GO:0060003">
    <property type="term" value="P:copper ion export"/>
    <property type="evidence" value="ECO:0007669"/>
    <property type="project" value="TreeGrafter"/>
</dbReference>
<dbReference type="SUPFAM" id="SSF111369">
    <property type="entry name" value="HlyD-like secretion proteins"/>
    <property type="match status" value="1"/>
</dbReference>
<proteinExistence type="inferred from homology"/>
<protein>
    <submittedName>
        <fullName evidence="7">Putative Co/Zn/Cd efflux system membrane fusion protein</fullName>
    </submittedName>
</protein>
<evidence type="ECO:0000259" key="6">
    <source>
        <dbReference type="Pfam" id="PF25975"/>
    </source>
</evidence>
<dbReference type="GO" id="GO:0016020">
    <property type="term" value="C:membrane"/>
    <property type="evidence" value="ECO:0007669"/>
    <property type="project" value="InterPro"/>
</dbReference>
<dbReference type="InterPro" id="IPR045800">
    <property type="entry name" value="HMBD"/>
</dbReference>
<dbReference type="PANTHER" id="PTHR30097:SF15">
    <property type="entry name" value="CATION EFFLUX SYSTEM PROTEIN CUSB"/>
    <property type="match status" value="1"/>
</dbReference>
<dbReference type="Pfam" id="PF25919">
    <property type="entry name" value="BSH_CusB"/>
    <property type="match status" value="1"/>
</dbReference>
<organism evidence="7 8">
    <name type="scientific">Thermosulfurimonas dismutans</name>
    <dbReference type="NCBI Taxonomy" id="999894"/>
    <lineage>
        <taxon>Bacteria</taxon>
        <taxon>Pseudomonadati</taxon>
        <taxon>Thermodesulfobacteriota</taxon>
        <taxon>Thermodesulfobacteria</taxon>
        <taxon>Thermodesulfobacteriales</taxon>
        <taxon>Thermodesulfobacteriaceae</taxon>
        <taxon>Thermosulfurimonas</taxon>
    </lineage>
</organism>
<dbReference type="FunFam" id="2.40.30.170:FF:000010">
    <property type="entry name" value="Efflux RND transporter periplasmic adaptor subunit"/>
    <property type="match status" value="1"/>
</dbReference>
<feature type="domain" description="CusB-like barrel-sandwich hybrid" evidence="4">
    <location>
        <begin position="125"/>
        <end position="254"/>
    </location>
</feature>
<reference evidence="7 8" key="1">
    <citation type="submission" date="2016-04" db="EMBL/GenBank/DDBJ databases">
        <title>Genome analysis of Thermosulfurimonas dismutans, the first thermophilic sulfur-disproportionating bacterium of the phylum Thermodesulfobacteria.</title>
        <authorList>
            <person name="Mardanov A.V."/>
            <person name="Beletsky A.V."/>
            <person name="Kadnikov V.V."/>
            <person name="Slobodkin A.I."/>
            <person name="Ravin N.V."/>
        </authorList>
    </citation>
    <scope>NUCLEOTIDE SEQUENCE [LARGE SCALE GENOMIC DNA]</scope>
    <source>
        <strain evidence="7 8">S95</strain>
    </source>
</reference>
<dbReference type="PATRIC" id="fig|999894.6.peg.1423"/>
<dbReference type="InterPro" id="IPR058790">
    <property type="entry name" value="BSH_CusB"/>
</dbReference>
<dbReference type="AlphaFoldDB" id="A0A179D395"/>
<comment type="similarity">
    <text evidence="1">Belongs to the membrane fusion protein (MFP) (TC 8.A.1) family.</text>
</comment>
<dbReference type="NCBIfam" id="TIGR01730">
    <property type="entry name" value="RND_mfp"/>
    <property type="match status" value="1"/>
</dbReference>
<dbReference type="InterPro" id="IPR006143">
    <property type="entry name" value="RND_pump_MFP"/>
</dbReference>
<dbReference type="GO" id="GO:0046914">
    <property type="term" value="F:transition metal ion binding"/>
    <property type="evidence" value="ECO:0007669"/>
    <property type="project" value="TreeGrafter"/>
</dbReference>
<dbReference type="PANTHER" id="PTHR30097">
    <property type="entry name" value="CATION EFFLUX SYSTEM PROTEIN CUSB"/>
    <property type="match status" value="1"/>
</dbReference>
<evidence type="ECO:0000259" key="4">
    <source>
        <dbReference type="Pfam" id="PF25919"/>
    </source>
</evidence>
<dbReference type="InterPro" id="IPR058649">
    <property type="entry name" value="CzcB_C"/>
</dbReference>
<dbReference type="GO" id="GO:0030288">
    <property type="term" value="C:outer membrane-bounded periplasmic space"/>
    <property type="evidence" value="ECO:0007669"/>
    <property type="project" value="TreeGrafter"/>
</dbReference>
<dbReference type="InterPro" id="IPR058792">
    <property type="entry name" value="Beta-barrel_RND_2"/>
</dbReference>
<dbReference type="RefSeq" id="WP_084271016.1">
    <property type="nucleotide sequence ID" value="NZ_LWLG01000010.1"/>
</dbReference>
<evidence type="ECO:0000259" key="5">
    <source>
        <dbReference type="Pfam" id="PF25954"/>
    </source>
</evidence>
<dbReference type="OrthoDB" id="9806939at2"/>
<evidence type="ECO:0000313" key="8">
    <source>
        <dbReference type="Proteomes" id="UP000078390"/>
    </source>
</evidence>
<evidence type="ECO:0000256" key="1">
    <source>
        <dbReference type="ARBA" id="ARBA00009477"/>
    </source>
</evidence>
<dbReference type="Proteomes" id="UP000078390">
    <property type="component" value="Unassembled WGS sequence"/>
</dbReference>
<evidence type="ECO:0000259" key="3">
    <source>
        <dbReference type="Pfam" id="PF19335"/>
    </source>
</evidence>
<feature type="domain" description="Heavy metal binding" evidence="3">
    <location>
        <begin position="27"/>
        <end position="52"/>
    </location>
</feature>
<dbReference type="Pfam" id="PF19335">
    <property type="entry name" value="HMBD"/>
    <property type="match status" value="1"/>
</dbReference>
<dbReference type="Pfam" id="PF25975">
    <property type="entry name" value="CzcB_C"/>
    <property type="match status" value="1"/>
</dbReference>
<dbReference type="GO" id="GO:0015679">
    <property type="term" value="P:plasma membrane copper ion transport"/>
    <property type="evidence" value="ECO:0007669"/>
    <property type="project" value="TreeGrafter"/>
</dbReference>
<sequence length="422" mass="47463">MKRFIGLILAGTILLVSPATLAKSKIYICPMHPSYRAEKPGKCPICGMDLVPLKTEEPLKTPPPAHEKKNHLTPKKSALPLAPVKLSPERAQLIGVKLARVTHEKVVISLRAPARVKYDETRLFTVHTRVAGWVEEVRADYTGKFVKRGEVLFTLYAPEVLSTQEELIRGLRWLKKLQEMKASPKLISEAENLIQSARRRLALWNFPEEALREVEHTLKPLKAFPVVSPVSGWVVAKQVFPGKRIAPETPLYTLADVSKVFIEADFYETELPEIRPGLKVEVVFPYLNRTFRGKIEEVYPYMEAKLRVLRARLTLDNPEGLLRPGMWAEVRTEIPLGMRMVIPDEALIYGGGHYYVFIKKGDGLFEPRMVRVGRKVGDKRIVLSGVSHGEEVVVSANFLIDAESRLKAALSAFGGGHDHAHH</sequence>
<evidence type="ECO:0000313" key="7">
    <source>
        <dbReference type="EMBL" id="OAQ20516.1"/>
    </source>
</evidence>